<keyword evidence="7" id="KW-1185">Reference proteome</keyword>
<reference evidence="5" key="1">
    <citation type="submission" date="2022-10" db="EMBL/GenBank/DDBJ databases">
        <authorList>
            <person name="Chen Y."/>
            <person name="Dougan E. K."/>
            <person name="Chan C."/>
            <person name="Rhodes N."/>
            <person name="Thang M."/>
        </authorList>
    </citation>
    <scope>NUCLEOTIDE SEQUENCE</scope>
</reference>
<dbReference type="EMBL" id="CAMXCT020000098">
    <property type="protein sequence ID" value="CAL1127170.1"/>
    <property type="molecule type" value="Genomic_DNA"/>
</dbReference>
<name>A0A9P1BJI5_9DINO</name>
<proteinExistence type="predicted"/>
<dbReference type="InterPro" id="IPR016160">
    <property type="entry name" value="Ald_DH_CS_CYS"/>
</dbReference>
<dbReference type="InterPro" id="IPR016161">
    <property type="entry name" value="Ald_DH/histidinol_DH"/>
</dbReference>
<dbReference type="PANTHER" id="PTHR43866">
    <property type="entry name" value="MALONATE-SEMIALDEHYDE DEHYDROGENASE"/>
    <property type="match status" value="1"/>
</dbReference>
<dbReference type="EMBL" id="CAMXCT030000098">
    <property type="protein sequence ID" value="CAL4761107.1"/>
    <property type="molecule type" value="Genomic_DNA"/>
</dbReference>
<evidence type="ECO:0000313" key="7">
    <source>
        <dbReference type="Proteomes" id="UP001152797"/>
    </source>
</evidence>
<dbReference type="Proteomes" id="UP001152797">
    <property type="component" value="Unassembled WGS sequence"/>
</dbReference>
<dbReference type="GO" id="GO:0006574">
    <property type="term" value="P:L-valine catabolic process"/>
    <property type="evidence" value="ECO:0007669"/>
    <property type="project" value="TreeGrafter"/>
</dbReference>
<evidence type="ECO:0000259" key="4">
    <source>
        <dbReference type="Pfam" id="PF00171"/>
    </source>
</evidence>
<dbReference type="InterPro" id="IPR016163">
    <property type="entry name" value="Ald_DH_C"/>
</dbReference>
<evidence type="ECO:0000313" key="5">
    <source>
        <dbReference type="EMBL" id="CAI3973795.1"/>
    </source>
</evidence>
<sequence>MSSKEHRFENMERLQRLSLHLKAQPVASGEFVSSSAEATIAVTNPATGEEIARVPDGTAADVDLAATAALAAYPGWRDTPVKARVEILFRFKSLCEANLAELTALVVKEHGKNSGEAEAEVLKGLETVAFATGLPDLLAGRILEVARGVWCHEVRRPVGVVASIVPFNFPAMVPLWTLPIAIGCGNCFIIKPSEKVPLTLMRMAELLQEAGLPPGVLSVVHGSQNVAKALAENPKISAVSFVGSSRVADIIDKTARSAGKRALCMGGAKNHLIAMPDCDEDMTISDIMNSAFGSAGQRCMAASILIVVGKGRKTLLEKLVAKAASLKAGQAPGEIGPIIDPPAVQRISGYVANCESQGGKILLDGRSWQSKSPGFWFGPTVLLHQSSKEPAMQDEIFGPVLSVLEVDTFDEAVAIENANPYGNAAAIYTMSGQTALETEKLAAGMIGVNIGVPVPREPFSFGGILRSKFGDSSDITGEGGINFWTQNIKITSKWQPPKKRDVISSSFIS</sequence>
<keyword evidence="3" id="KW-0520">NAD</keyword>
<dbReference type="GO" id="GO:0006210">
    <property type="term" value="P:thymine catabolic process"/>
    <property type="evidence" value="ECO:0007669"/>
    <property type="project" value="TreeGrafter"/>
</dbReference>
<evidence type="ECO:0000313" key="6">
    <source>
        <dbReference type="EMBL" id="CAL4761107.1"/>
    </source>
</evidence>
<dbReference type="InterPro" id="IPR016162">
    <property type="entry name" value="Ald_DH_N"/>
</dbReference>
<dbReference type="Gene3D" id="3.40.605.10">
    <property type="entry name" value="Aldehyde Dehydrogenase, Chain A, domain 1"/>
    <property type="match status" value="1"/>
</dbReference>
<dbReference type="AlphaFoldDB" id="A0A9P1BJI5"/>
<dbReference type="InterPro" id="IPR015590">
    <property type="entry name" value="Aldehyde_DH_dom"/>
</dbReference>
<organism evidence="5">
    <name type="scientific">Cladocopium goreaui</name>
    <dbReference type="NCBI Taxonomy" id="2562237"/>
    <lineage>
        <taxon>Eukaryota</taxon>
        <taxon>Sar</taxon>
        <taxon>Alveolata</taxon>
        <taxon>Dinophyceae</taxon>
        <taxon>Suessiales</taxon>
        <taxon>Symbiodiniaceae</taxon>
        <taxon>Cladocopium</taxon>
    </lineage>
</organism>
<dbReference type="Gene3D" id="3.40.309.10">
    <property type="entry name" value="Aldehyde Dehydrogenase, Chain A, domain 2"/>
    <property type="match status" value="1"/>
</dbReference>
<dbReference type="PANTHER" id="PTHR43866:SF4">
    <property type="entry name" value="MALONATE-SEMIALDEHYDE DEHYDROGENASE"/>
    <property type="match status" value="1"/>
</dbReference>
<dbReference type="Pfam" id="PF00171">
    <property type="entry name" value="Aldedh"/>
    <property type="match status" value="1"/>
</dbReference>
<accession>A0A9P1BJI5</accession>
<feature type="domain" description="Aldehyde dehydrogenase" evidence="4">
    <location>
        <begin position="32"/>
        <end position="486"/>
    </location>
</feature>
<comment type="caution">
    <text evidence="5">The sequence shown here is derived from an EMBL/GenBank/DDBJ whole genome shotgun (WGS) entry which is preliminary data.</text>
</comment>
<gene>
    <name evidence="5" type="ORF">C1SCF055_LOCUS2252</name>
</gene>
<dbReference type="InterPro" id="IPR010061">
    <property type="entry name" value="MeMal-semiAld_DH"/>
</dbReference>
<dbReference type="NCBIfam" id="TIGR01722">
    <property type="entry name" value="MMSDH"/>
    <property type="match status" value="1"/>
</dbReference>
<reference evidence="6 7" key="2">
    <citation type="submission" date="2024-05" db="EMBL/GenBank/DDBJ databases">
        <authorList>
            <person name="Chen Y."/>
            <person name="Shah S."/>
            <person name="Dougan E. K."/>
            <person name="Thang M."/>
            <person name="Chan C."/>
        </authorList>
    </citation>
    <scope>NUCLEOTIDE SEQUENCE [LARGE SCALE GENOMIC DNA]</scope>
</reference>
<dbReference type="EMBL" id="CAMXCT010000098">
    <property type="protein sequence ID" value="CAI3973795.1"/>
    <property type="molecule type" value="Genomic_DNA"/>
</dbReference>
<dbReference type="OrthoDB" id="310895at2759"/>
<dbReference type="SUPFAM" id="SSF53720">
    <property type="entry name" value="ALDH-like"/>
    <property type="match status" value="1"/>
</dbReference>
<dbReference type="FunFam" id="3.40.309.10:FF:000002">
    <property type="entry name" value="Methylmalonate-semialdehyde dehydrogenase (Acylating)"/>
    <property type="match status" value="1"/>
</dbReference>
<evidence type="ECO:0000256" key="2">
    <source>
        <dbReference type="ARBA" id="ARBA00023002"/>
    </source>
</evidence>
<keyword evidence="2" id="KW-0560">Oxidoreductase</keyword>
<evidence type="ECO:0000256" key="1">
    <source>
        <dbReference type="ARBA" id="ARBA00013048"/>
    </source>
</evidence>
<dbReference type="GO" id="GO:0004491">
    <property type="term" value="F:methylmalonate-semialdehyde dehydrogenase (acylating, NAD) activity"/>
    <property type="evidence" value="ECO:0007669"/>
    <property type="project" value="UniProtKB-EC"/>
</dbReference>
<protein>
    <recommendedName>
        <fullName evidence="1">methylmalonate-semialdehyde dehydrogenase (CoA acylating)</fullName>
        <ecNumber evidence="1">1.2.1.27</ecNumber>
    </recommendedName>
</protein>
<dbReference type="PROSITE" id="PS00070">
    <property type="entry name" value="ALDEHYDE_DEHYDR_CYS"/>
    <property type="match status" value="1"/>
</dbReference>
<dbReference type="EC" id="1.2.1.27" evidence="1"/>
<evidence type="ECO:0000256" key="3">
    <source>
        <dbReference type="ARBA" id="ARBA00023027"/>
    </source>
</evidence>